<sequence length="99" mass="10646">MGWDEVCVLCGIRNGEAPYYWGGGIKDADDIAKQVHDAGFADLSSAEVSAMLLKIFATTVADADPWYKWTTDPAEAGDCIAIGHFDADYGSYTPCTHHG</sequence>
<proteinExistence type="predicted"/>
<keyword evidence="2" id="KW-1185">Reference proteome</keyword>
<comment type="caution">
    <text evidence="1">The sequence shown here is derived from an EMBL/GenBank/DDBJ whole genome shotgun (WGS) entry which is preliminary data.</text>
</comment>
<protein>
    <submittedName>
        <fullName evidence="1">Uncharacterized protein</fullName>
    </submittedName>
</protein>
<dbReference type="EMBL" id="BPQB01000022">
    <property type="protein sequence ID" value="GJE91711.1"/>
    <property type="molecule type" value="Genomic_DNA"/>
</dbReference>
<gene>
    <name evidence="1" type="ORF">PsYK624_078610</name>
</gene>
<dbReference type="AlphaFoldDB" id="A0A9P3GBG7"/>
<name>A0A9P3GBG7_9APHY</name>
<dbReference type="Proteomes" id="UP000703269">
    <property type="component" value="Unassembled WGS sequence"/>
</dbReference>
<organism evidence="1 2">
    <name type="scientific">Phanerochaete sordida</name>
    <dbReference type="NCBI Taxonomy" id="48140"/>
    <lineage>
        <taxon>Eukaryota</taxon>
        <taxon>Fungi</taxon>
        <taxon>Dikarya</taxon>
        <taxon>Basidiomycota</taxon>
        <taxon>Agaricomycotina</taxon>
        <taxon>Agaricomycetes</taxon>
        <taxon>Polyporales</taxon>
        <taxon>Phanerochaetaceae</taxon>
        <taxon>Phanerochaete</taxon>
    </lineage>
</organism>
<evidence type="ECO:0000313" key="2">
    <source>
        <dbReference type="Proteomes" id="UP000703269"/>
    </source>
</evidence>
<evidence type="ECO:0000313" key="1">
    <source>
        <dbReference type="EMBL" id="GJE91711.1"/>
    </source>
</evidence>
<accession>A0A9P3GBG7</accession>
<reference evidence="1 2" key="1">
    <citation type="submission" date="2021-08" db="EMBL/GenBank/DDBJ databases">
        <title>Draft Genome Sequence of Phanerochaete sordida strain YK-624.</title>
        <authorList>
            <person name="Mori T."/>
            <person name="Dohra H."/>
            <person name="Suzuki T."/>
            <person name="Kawagishi H."/>
            <person name="Hirai H."/>
        </authorList>
    </citation>
    <scope>NUCLEOTIDE SEQUENCE [LARGE SCALE GENOMIC DNA]</scope>
    <source>
        <strain evidence="1 2">YK-624</strain>
    </source>
</reference>